<feature type="compositionally biased region" description="Pro residues" evidence="18">
    <location>
        <begin position="469"/>
        <end position="478"/>
    </location>
</feature>
<evidence type="ECO:0000256" key="12">
    <source>
        <dbReference type="ARBA" id="ARBA00022786"/>
    </source>
</evidence>
<evidence type="ECO:0000313" key="20">
    <source>
        <dbReference type="EMBL" id="TID16097.1"/>
    </source>
</evidence>
<feature type="compositionally biased region" description="Basic and acidic residues" evidence="18">
    <location>
        <begin position="451"/>
        <end position="466"/>
    </location>
</feature>
<dbReference type="Pfam" id="PF01363">
    <property type="entry name" value="FYVE"/>
    <property type="match status" value="1"/>
</dbReference>
<protein>
    <recommendedName>
        <fullName evidence="6">RING-type E3 ubiquitin transferase</fullName>
        <ecNumber evidence="6">2.3.2.27</ecNumber>
    </recommendedName>
</protein>
<dbReference type="PROSITE" id="PS50178">
    <property type="entry name" value="ZF_FYVE"/>
    <property type="match status" value="1"/>
</dbReference>
<evidence type="ECO:0000256" key="9">
    <source>
        <dbReference type="ARBA" id="ARBA00022723"/>
    </source>
</evidence>
<feature type="compositionally biased region" description="Basic and acidic residues" evidence="18">
    <location>
        <begin position="58"/>
        <end position="67"/>
    </location>
</feature>
<dbReference type="SUPFAM" id="SSF57850">
    <property type="entry name" value="RING/U-box"/>
    <property type="match status" value="1"/>
</dbReference>
<dbReference type="InterPro" id="IPR017455">
    <property type="entry name" value="Znf_FYVE-rel"/>
</dbReference>
<dbReference type="GO" id="GO:0061630">
    <property type="term" value="F:ubiquitin protein ligase activity"/>
    <property type="evidence" value="ECO:0007669"/>
    <property type="project" value="UniProtKB-EC"/>
</dbReference>
<dbReference type="PANTHER" id="PTHR46661">
    <property type="entry name" value="E3 UBIQUITIN-PROTEIN LIGASE ZNRF1-LIKE PROTEIN"/>
    <property type="match status" value="1"/>
</dbReference>
<keyword evidence="10" id="KW-0967">Endosome</keyword>
<evidence type="ECO:0000256" key="10">
    <source>
        <dbReference type="ARBA" id="ARBA00022753"/>
    </source>
</evidence>
<evidence type="ECO:0000256" key="17">
    <source>
        <dbReference type="PROSITE-ProRule" id="PRU00091"/>
    </source>
</evidence>
<feature type="region of interest" description="Disordered" evidence="18">
    <location>
        <begin position="434"/>
        <end position="514"/>
    </location>
</feature>
<keyword evidence="13" id="KW-0862">Zinc</keyword>
<dbReference type="Gene3D" id="3.30.40.10">
    <property type="entry name" value="Zinc/RING finger domain, C3HC4 (zinc finger)"/>
    <property type="match status" value="2"/>
</dbReference>
<dbReference type="GO" id="GO:0008270">
    <property type="term" value="F:zinc ion binding"/>
    <property type="evidence" value="ECO:0007669"/>
    <property type="project" value="UniProtKB-KW"/>
</dbReference>
<keyword evidence="21" id="KW-1185">Reference proteome</keyword>
<dbReference type="CDD" id="cd16489">
    <property type="entry name" value="mRING-CH-C4HC2H_ZNRF"/>
    <property type="match status" value="1"/>
</dbReference>
<sequence>MDNSPAEPLDQTSHSNPAALPRISSRHSQSETTPRQTISDPSTSRERLHYDSTNSPRSDSHQQETWHDFLRAGEHNLAWSNNASTPIQPPAYLDPPFVPTQSRIVAQEHSRTLKDRKRRLTTADSPGRSNRPAQNERMDNHSAASSNTAPTTPSTSGTTITSAIDLTDSPPRPATRQLPPIPPPTDRRTSEFVLPKWQADAEVTHCPVCKIQFTFFYRKHHCRKCGRVVCTSCSPHRITIPRQFIVRPPDPPSAIVGLTGSDGDTSPLSPRICWGGEEVRVCNPCVPDPNLSPPPQNAFSPAGSPGHYRYMERPTPPNRHRTSSAVHPPHRPDHGHRSTLSDAAIMTADPRRSLPHDPLRYGHQFTNPTSVRDLWPPTAPPGRSVMFPPRTPSASGSGVGLAPSPFPYRSMLDTSAPLPPVPQPARRQIAEEDECPICGSELPPKGPNGDETAREGHISDCVKSHEYVPTPPSHPTPNPLETGPIASSSAPSASSSSLPAGSFSSASGSGPLRQRRMTGGRMLVYHATEKDCVGEDQEPTECVICFEEFDEGDEMGRLECLCKFHRTCIRQWWDTKGGRAGGAIIIYGRHNSTLSRFMTDGVLLHFPE</sequence>
<dbReference type="GO" id="GO:0005768">
    <property type="term" value="C:endosome"/>
    <property type="evidence" value="ECO:0007669"/>
    <property type="project" value="UniProtKB-SubCell"/>
</dbReference>
<evidence type="ECO:0000256" key="3">
    <source>
        <dbReference type="ARBA" id="ARBA00004177"/>
    </source>
</evidence>
<accession>A0A4Z1NSE2</accession>
<dbReference type="InterPro" id="IPR013083">
    <property type="entry name" value="Znf_RING/FYVE/PHD"/>
</dbReference>
<dbReference type="Proteomes" id="UP000298493">
    <property type="component" value="Unassembled WGS sequence"/>
</dbReference>
<evidence type="ECO:0000256" key="4">
    <source>
        <dbReference type="ARBA" id="ARBA00004371"/>
    </source>
</evidence>
<feature type="region of interest" description="Disordered" evidence="18">
    <location>
        <begin position="107"/>
        <end position="189"/>
    </location>
</feature>
<feature type="region of interest" description="Disordered" evidence="18">
    <location>
        <begin position="313"/>
        <end position="338"/>
    </location>
</feature>
<feature type="compositionally biased region" description="Low complexity" evidence="18">
    <location>
        <begin position="479"/>
        <end position="511"/>
    </location>
</feature>
<keyword evidence="14" id="KW-0472">Membrane</keyword>
<evidence type="ECO:0000256" key="1">
    <source>
        <dbReference type="ARBA" id="ARBA00000900"/>
    </source>
</evidence>
<evidence type="ECO:0000256" key="18">
    <source>
        <dbReference type="SAM" id="MobiDB-lite"/>
    </source>
</evidence>
<evidence type="ECO:0000256" key="8">
    <source>
        <dbReference type="ARBA" id="ARBA00022707"/>
    </source>
</evidence>
<dbReference type="PANTHER" id="PTHR46661:SF4">
    <property type="entry name" value="RING-TYPE DOMAIN-CONTAINING PROTEIN"/>
    <property type="match status" value="1"/>
</dbReference>
<dbReference type="GO" id="GO:0016020">
    <property type="term" value="C:membrane"/>
    <property type="evidence" value="ECO:0007669"/>
    <property type="project" value="UniProtKB-SubCell"/>
</dbReference>
<dbReference type="GO" id="GO:0070936">
    <property type="term" value="P:protein K48-linked ubiquitination"/>
    <property type="evidence" value="ECO:0007669"/>
    <property type="project" value="TreeGrafter"/>
</dbReference>
<dbReference type="AlphaFoldDB" id="A0A4Z1NSE2"/>
<evidence type="ECO:0000256" key="16">
    <source>
        <dbReference type="ARBA" id="ARBA00023288"/>
    </source>
</evidence>
<keyword evidence="11 17" id="KW-0863">Zinc-finger</keyword>
<keyword evidence="16" id="KW-0449">Lipoprotein</keyword>
<feature type="compositionally biased region" description="Polar residues" evidence="18">
    <location>
        <begin position="26"/>
        <end position="42"/>
    </location>
</feature>
<keyword evidence="8" id="KW-0519">Myristate</keyword>
<keyword evidence="15" id="KW-0458">Lysosome</keyword>
<dbReference type="SMART" id="SM00064">
    <property type="entry name" value="FYVE"/>
    <property type="match status" value="1"/>
</dbReference>
<dbReference type="Pfam" id="PF13639">
    <property type="entry name" value="zf-RING_2"/>
    <property type="match status" value="1"/>
</dbReference>
<evidence type="ECO:0000256" key="15">
    <source>
        <dbReference type="ARBA" id="ARBA00023228"/>
    </source>
</evidence>
<comment type="subcellular location">
    <subcellularLocation>
        <location evidence="3">Endosome</location>
    </subcellularLocation>
    <subcellularLocation>
        <location evidence="4">Lysosome</location>
    </subcellularLocation>
    <subcellularLocation>
        <location evidence="2">Membrane</location>
        <topology evidence="2">Peripheral membrane protein</topology>
    </subcellularLocation>
</comment>
<feature type="compositionally biased region" description="Polar residues" evidence="18">
    <location>
        <begin position="123"/>
        <end position="133"/>
    </location>
</feature>
<organism evidence="20 21">
    <name type="scientific">Venturia nashicola</name>
    <dbReference type="NCBI Taxonomy" id="86259"/>
    <lineage>
        <taxon>Eukaryota</taxon>
        <taxon>Fungi</taxon>
        <taxon>Dikarya</taxon>
        <taxon>Ascomycota</taxon>
        <taxon>Pezizomycotina</taxon>
        <taxon>Dothideomycetes</taxon>
        <taxon>Pleosporomycetidae</taxon>
        <taxon>Venturiales</taxon>
        <taxon>Venturiaceae</taxon>
        <taxon>Venturia</taxon>
    </lineage>
</organism>
<proteinExistence type="predicted"/>
<feature type="region of interest" description="Disordered" evidence="18">
    <location>
        <begin position="352"/>
        <end position="374"/>
    </location>
</feature>
<comment type="catalytic activity">
    <reaction evidence="1">
        <text>S-ubiquitinyl-[E2 ubiquitin-conjugating enzyme]-L-cysteine + [acceptor protein]-L-lysine = [E2 ubiquitin-conjugating enzyme]-L-cysteine + N(6)-ubiquitinyl-[acceptor protein]-L-lysine.</text>
        <dbReference type="EC" id="2.3.2.27"/>
    </reaction>
</comment>
<comment type="caution">
    <text evidence="20">The sequence shown here is derived from an EMBL/GenBank/DDBJ whole genome shotgun (WGS) entry which is preliminary data.</text>
</comment>
<dbReference type="InterPro" id="IPR001841">
    <property type="entry name" value="Znf_RING"/>
</dbReference>
<evidence type="ECO:0000256" key="13">
    <source>
        <dbReference type="ARBA" id="ARBA00022833"/>
    </source>
</evidence>
<comment type="pathway">
    <text evidence="5">Protein modification; protein ubiquitination.</text>
</comment>
<reference evidence="20 21" key="1">
    <citation type="submission" date="2019-04" db="EMBL/GenBank/DDBJ databases">
        <title>High contiguity whole genome sequence and gene annotation resource for two Venturia nashicola isolates.</title>
        <authorList>
            <person name="Prokchorchik M."/>
            <person name="Won K."/>
            <person name="Lee Y."/>
            <person name="Choi E.D."/>
            <person name="Segonzac C."/>
            <person name="Sohn K.H."/>
        </authorList>
    </citation>
    <scope>NUCLEOTIDE SEQUENCE [LARGE SCALE GENOMIC DNA]</scope>
    <source>
        <strain evidence="20 21">PRI2</strain>
    </source>
</reference>
<feature type="compositionally biased region" description="Low complexity" evidence="18">
    <location>
        <begin position="142"/>
        <end position="164"/>
    </location>
</feature>
<keyword evidence="7" id="KW-0808">Transferase</keyword>
<gene>
    <name evidence="20" type="ORF">E6O75_ATG09155</name>
</gene>
<dbReference type="EC" id="2.3.2.27" evidence="6"/>
<dbReference type="InterPro" id="IPR000306">
    <property type="entry name" value="Znf_FYVE"/>
</dbReference>
<evidence type="ECO:0000256" key="14">
    <source>
        <dbReference type="ARBA" id="ARBA00023136"/>
    </source>
</evidence>
<evidence type="ECO:0000256" key="6">
    <source>
        <dbReference type="ARBA" id="ARBA00012483"/>
    </source>
</evidence>
<name>A0A4Z1NSE2_9PEZI</name>
<dbReference type="InterPro" id="IPR011011">
    <property type="entry name" value="Znf_FYVE_PHD"/>
</dbReference>
<evidence type="ECO:0000256" key="11">
    <source>
        <dbReference type="ARBA" id="ARBA00022771"/>
    </source>
</evidence>
<evidence type="ECO:0000256" key="2">
    <source>
        <dbReference type="ARBA" id="ARBA00004170"/>
    </source>
</evidence>
<evidence type="ECO:0000256" key="5">
    <source>
        <dbReference type="ARBA" id="ARBA00004906"/>
    </source>
</evidence>
<keyword evidence="12" id="KW-0833">Ubl conjugation pathway</keyword>
<evidence type="ECO:0000256" key="7">
    <source>
        <dbReference type="ARBA" id="ARBA00022679"/>
    </source>
</evidence>
<feature type="domain" description="FYVE-type" evidence="19">
    <location>
        <begin position="200"/>
        <end position="290"/>
    </location>
</feature>
<dbReference type="SUPFAM" id="SSF57903">
    <property type="entry name" value="FYVE/PHD zinc finger"/>
    <property type="match status" value="1"/>
</dbReference>
<evidence type="ECO:0000313" key="21">
    <source>
        <dbReference type="Proteomes" id="UP000298493"/>
    </source>
</evidence>
<dbReference type="STRING" id="86259.A0A4Z1NSE2"/>
<dbReference type="EMBL" id="SNSC02000019">
    <property type="protein sequence ID" value="TID16097.1"/>
    <property type="molecule type" value="Genomic_DNA"/>
</dbReference>
<evidence type="ECO:0000259" key="19">
    <source>
        <dbReference type="PROSITE" id="PS50178"/>
    </source>
</evidence>
<feature type="region of interest" description="Disordered" evidence="18">
    <location>
        <begin position="1"/>
        <end position="67"/>
    </location>
</feature>
<dbReference type="InterPro" id="IPR051878">
    <property type="entry name" value="ZNRF_ubiq-protein_ligase"/>
</dbReference>
<keyword evidence="9" id="KW-0479">Metal-binding</keyword>
<dbReference type="GO" id="GO:0043161">
    <property type="term" value="P:proteasome-mediated ubiquitin-dependent protein catabolic process"/>
    <property type="evidence" value="ECO:0007669"/>
    <property type="project" value="TreeGrafter"/>
</dbReference>